<dbReference type="Proteomes" id="UP000193100">
    <property type="component" value="Chromosome"/>
</dbReference>
<evidence type="ECO:0000313" key="1">
    <source>
        <dbReference type="EMBL" id="ARM83740.1"/>
    </source>
</evidence>
<reference evidence="1 2" key="1">
    <citation type="submission" date="2017-04" db="EMBL/GenBank/DDBJ databases">
        <title>Genome Sequence of Marinobacter salarius strain SMR5 Isolated from a culture of the Diatom Skeletonema marinoi.</title>
        <authorList>
            <person name="Topel M."/>
            <person name="Pinder M.I.M."/>
            <person name="Johansson O.N."/>
            <person name="Kourtchenko O."/>
            <person name="Godhe A."/>
            <person name="Clarke A.K."/>
        </authorList>
    </citation>
    <scope>NUCLEOTIDE SEQUENCE [LARGE SCALE GENOMIC DNA]</scope>
    <source>
        <strain evidence="1 2">SMR5</strain>
    </source>
</reference>
<proteinExistence type="predicted"/>
<dbReference type="PROSITE" id="PS51257">
    <property type="entry name" value="PROKAR_LIPOPROTEIN"/>
    <property type="match status" value="1"/>
</dbReference>
<dbReference type="EMBL" id="CP020931">
    <property type="protein sequence ID" value="ARM83740.1"/>
    <property type="molecule type" value="Genomic_DNA"/>
</dbReference>
<organism evidence="1 2">
    <name type="scientific">Marinobacter salarius</name>
    <dbReference type="NCBI Taxonomy" id="1420917"/>
    <lineage>
        <taxon>Bacteria</taxon>
        <taxon>Pseudomonadati</taxon>
        <taxon>Pseudomonadota</taxon>
        <taxon>Gammaproteobacteria</taxon>
        <taxon>Pseudomonadales</taxon>
        <taxon>Marinobacteraceae</taxon>
        <taxon>Marinobacter</taxon>
    </lineage>
</organism>
<evidence type="ECO:0008006" key="3">
    <source>
        <dbReference type="Google" id="ProtNLM"/>
    </source>
</evidence>
<name>A0A1W6K8M1_9GAMM</name>
<protein>
    <recommendedName>
        <fullName evidence="3">Lipoprotein</fullName>
    </recommendedName>
</protein>
<dbReference type="GeneID" id="77255621"/>
<dbReference type="STRING" id="1420917.AU15_10545"/>
<dbReference type="AlphaFoldDB" id="A0A1W6K8M1"/>
<evidence type="ECO:0000313" key="2">
    <source>
        <dbReference type="Proteomes" id="UP000193100"/>
    </source>
</evidence>
<accession>A0A1W6K8M1</accession>
<sequence length="293" mass="32726">MSRNVYESLVIGWLIIFTLSGCSDEKDPPPAGAESTSVQDLSAPTITLSDAELDWVGQQIFRNECSAKKACLVHWNKGEAFPSLGIGHFIWYPSAVEGRFVESFPALIRYMAKRDAPLPRWLARLDPFDAPWPDRAAFLEVADSGRVVELREFLLATRDLQAGFIVQRARSSLLHVIKAAPDDQRSRVKRHLEELVSTSGGVYAVIDYVNFKGEGLSATEQYNGEGWGLLQVLLAMKGDDRPTLDRFRSAAADVLTRRAGNADAPIERERWLAGWLSRLESYREPDHTLVAPK</sequence>
<gene>
    <name evidence="1" type="ORF">MARSALSMR5_01655</name>
</gene>
<dbReference type="RefSeq" id="WP_227517894.1">
    <property type="nucleotide sequence ID" value="NZ_CP020931.1"/>
</dbReference>